<dbReference type="STRING" id="1475481.GCA_000953855_02206"/>
<dbReference type="AlphaFoldDB" id="A0A0K8QR33"/>
<evidence type="ECO:0000313" key="2">
    <source>
        <dbReference type="EMBL" id="GAP66842.1"/>
    </source>
</evidence>
<keyword evidence="1" id="KW-0472">Membrane</keyword>
<proteinExistence type="predicted"/>
<protein>
    <submittedName>
        <fullName evidence="2">Uncharacterized protein</fullName>
    </submittedName>
</protein>
<dbReference type="EMBL" id="DF970238">
    <property type="protein sequence ID" value="GAP66842.1"/>
    <property type="molecule type" value="Genomic_DNA"/>
</dbReference>
<organism evidence="2">
    <name type="scientific">Mizugakiibacter sediminis</name>
    <dbReference type="NCBI Taxonomy" id="1475481"/>
    <lineage>
        <taxon>Bacteria</taxon>
        <taxon>Pseudomonadati</taxon>
        <taxon>Pseudomonadota</taxon>
        <taxon>Gammaproteobacteria</taxon>
        <taxon>Lysobacterales</taxon>
        <taxon>Rhodanobacteraceae</taxon>
        <taxon>Mizugakiibacter</taxon>
    </lineage>
</organism>
<gene>
    <name evidence="2" type="ORF">MBSD_n2157</name>
</gene>
<name>A0A0K8QR33_9GAMM</name>
<reference evidence="2" key="1">
    <citation type="submission" date="2015-08" db="EMBL/GenBank/DDBJ databases">
        <title>Complete DNA Sequence of Pseudomonas syringae pv. actinidiae, the Causal Agent of Kiwifruit Canker Disease.</title>
        <authorList>
            <person name="Rikkerink E.H.A."/>
            <person name="Fineran P.C."/>
        </authorList>
    </citation>
    <scope>NUCLEOTIDE SEQUENCE</scope>
    <source>
        <strain evidence="2">SkMP5</strain>
    </source>
</reference>
<sequence length="122" mass="12966">MVPCGRQVLRGPIAAAQGRGRAVRELTMFLLTKLKAWALGLMAAVLAVAGAYLAGRWKGSSAAKVKAEVSQQRAQIHAQDAQARIDAEVDHEIAKLPDAPAQRVGDAAPATAAGRLRTDWMR</sequence>
<feature type="transmembrane region" description="Helical" evidence="1">
    <location>
        <begin position="36"/>
        <end position="54"/>
    </location>
</feature>
<evidence type="ECO:0000256" key="1">
    <source>
        <dbReference type="SAM" id="Phobius"/>
    </source>
</evidence>
<keyword evidence="1" id="KW-1133">Transmembrane helix</keyword>
<dbReference type="Proteomes" id="UP000253740">
    <property type="component" value="Unassembled WGS sequence"/>
</dbReference>
<keyword evidence="1" id="KW-0812">Transmembrane</keyword>
<accession>A0A0K8QR33</accession>
<evidence type="ECO:0000313" key="3">
    <source>
        <dbReference type="Proteomes" id="UP000253740"/>
    </source>
</evidence>
<keyword evidence="3" id="KW-1185">Reference proteome</keyword>